<dbReference type="WBParaSite" id="Pan_g6860.t1">
    <property type="protein sequence ID" value="Pan_g6860.t1"/>
    <property type="gene ID" value="Pan_g6860"/>
</dbReference>
<reference evidence="1" key="1">
    <citation type="journal article" date="2013" name="Genetics">
        <title>The draft genome and transcriptome of Panagrellus redivivus are shaped by the harsh demands of a free-living lifestyle.</title>
        <authorList>
            <person name="Srinivasan J."/>
            <person name="Dillman A.R."/>
            <person name="Macchietto M.G."/>
            <person name="Heikkinen L."/>
            <person name="Lakso M."/>
            <person name="Fracchia K.M."/>
            <person name="Antoshechkin I."/>
            <person name="Mortazavi A."/>
            <person name="Wong G."/>
            <person name="Sternberg P.W."/>
        </authorList>
    </citation>
    <scope>NUCLEOTIDE SEQUENCE [LARGE SCALE GENOMIC DNA]</scope>
    <source>
        <strain evidence="1">MT8872</strain>
    </source>
</reference>
<proteinExistence type="predicted"/>
<dbReference type="InterPro" id="IPR012444">
    <property type="entry name" value="DUF1647"/>
</dbReference>
<organism evidence="1 2">
    <name type="scientific">Panagrellus redivivus</name>
    <name type="common">Microworm</name>
    <dbReference type="NCBI Taxonomy" id="6233"/>
    <lineage>
        <taxon>Eukaryota</taxon>
        <taxon>Metazoa</taxon>
        <taxon>Ecdysozoa</taxon>
        <taxon>Nematoda</taxon>
        <taxon>Chromadorea</taxon>
        <taxon>Rhabditida</taxon>
        <taxon>Tylenchina</taxon>
        <taxon>Panagrolaimomorpha</taxon>
        <taxon>Panagrolaimoidea</taxon>
        <taxon>Panagrolaimidae</taxon>
        <taxon>Panagrellus</taxon>
    </lineage>
</organism>
<protein>
    <submittedName>
        <fullName evidence="2">Glycosyltransferase family 92 protein</fullName>
    </submittedName>
</protein>
<reference evidence="2" key="2">
    <citation type="submission" date="2020-10" db="UniProtKB">
        <authorList>
            <consortium name="WormBaseParasite"/>
        </authorList>
    </citation>
    <scope>IDENTIFICATION</scope>
</reference>
<sequence>MMQTSRKPAVLVLLCLAVIFITIHREPSRLLLLNDQDDSILVAPPENGVSSKFPALSKPIIKNFTVADTVIGTAFSKNHFAEALRSCISMKKHPSMTNLINNGTIKVIAYNMGGLGETELSLYKKHCPFVEVRALDFSTYPPFVSDLMQYRWKPLIIAKLMEVRPVVFYLDTSVVFMNSSNDSFEKVVTSMNQKYSKCGIRTLGVTYHSIVAATHPGIYQYFKNDTMNHVKSTRMVAATTYLAVRNPAGIKTMKKIVDCALTKECMAPTGSSVLCNYARLNVAKYADCHRYDQSALALALLDCSHSQNDYAGNTDLIDMQRRSAVVKFWKNYKGNDKGGEYKFYLGEIKEFYLDKHQDE</sequence>
<dbReference type="PANTHER" id="PTHR31389:SF4">
    <property type="entry name" value="LD39211P"/>
    <property type="match status" value="1"/>
</dbReference>
<dbReference type="PANTHER" id="PTHR31389">
    <property type="entry name" value="LD39211P"/>
    <property type="match status" value="1"/>
</dbReference>
<dbReference type="AlphaFoldDB" id="A0A7E4W4V6"/>
<keyword evidence="1" id="KW-1185">Reference proteome</keyword>
<accession>A0A7E4W4V6</accession>
<dbReference type="Proteomes" id="UP000492821">
    <property type="component" value="Unassembled WGS sequence"/>
</dbReference>
<name>A0A7E4W4V6_PANRE</name>
<evidence type="ECO:0000313" key="1">
    <source>
        <dbReference type="Proteomes" id="UP000492821"/>
    </source>
</evidence>
<dbReference type="Pfam" id="PF07801">
    <property type="entry name" value="DUF1647"/>
    <property type="match status" value="1"/>
</dbReference>
<evidence type="ECO:0000313" key="2">
    <source>
        <dbReference type="WBParaSite" id="Pan_g6860.t1"/>
    </source>
</evidence>